<accession>A0A382MMU1</accession>
<feature type="non-terminal residue" evidence="2">
    <location>
        <position position="274"/>
    </location>
</feature>
<dbReference type="InterPro" id="IPR043360">
    <property type="entry name" value="PP2B"/>
</dbReference>
<proteinExistence type="predicted"/>
<dbReference type="SUPFAM" id="SSF56300">
    <property type="entry name" value="Metallo-dependent phosphatases"/>
    <property type="match status" value="1"/>
</dbReference>
<dbReference type="EMBL" id="UINC01094587">
    <property type="protein sequence ID" value="SVC49950.1"/>
    <property type="molecule type" value="Genomic_DNA"/>
</dbReference>
<dbReference type="GO" id="GO:0033192">
    <property type="term" value="F:calmodulin-dependent protein phosphatase activity"/>
    <property type="evidence" value="ECO:0007669"/>
    <property type="project" value="InterPro"/>
</dbReference>
<reference evidence="2" key="1">
    <citation type="submission" date="2018-05" db="EMBL/GenBank/DDBJ databases">
        <authorList>
            <person name="Lanie J.A."/>
            <person name="Ng W.-L."/>
            <person name="Kazmierczak K.M."/>
            <person name="Andrzejewski T.M."/>
            <person name="Davidsen T.M."/>
            <person name="Wayne K.J."/>
            <person name="Tettelin H."/>
            <person name="Glass J.I."/>
            <person name="Rusch D."/>
            <person name="Podicherti R."/>
            <person name="Tsui H.-C.T."/>
            <person name="Winkler M.E."/>
        </authorList>
    </citation>
    <scope>NUCLEOTIDE SEQUENCE</scope>
</reference>
<dbReference type="PANTHER" id="PTHR45673">
    <property type="entry name" value="SERINE/THREONINE-PROTEIN PHOSPHATASE 2B CATALYTIC SUBUNIT 1-RELATED"/>
    <property type="match status" value="1"/>
</dbReference>
<sequence>VLVLGLAQSTLAERVAYQSSAYPTFADWKSACAELPANRVLLRQAATTKLETALPDFEEVAKALLAAFESFKTGSMESAANWVGGKPKVTEFFNTNRAYFLNPPIPFQPFAQKLQVPAGSEVIFHGDFHGDIHSFIAMLGSLNQAGTLDGFRLAKPNSYMVFLGDYTDRGNYGIEVLYTLLRLKLANPEHVFMARGNHEDVQMISTYGFLAECQKKYATKFKPALIGRLYDFFPVVIYVGSGTDFIQCNHGGMEPGYLPGALLDAKPAVAYQLL</sequence>
<dbReference type="Gene3D" id="3.60.21.10">
    <property type="match status" value="1"/>
</dbReference>
<dbReference type="InterPro" id="IPR004843">
    <property type="entry name" value="Calcineurin-like_PHP"/>
</dbReference>
<evidence type="ECO:0000259" key="1">
    <source>
        <dbReference type="SMART" id="SM00156"/>
    </source>
</evidence>
<dbReference type="PRINTS" id="PR00114">
    <property type="entry name" value="STPHPHTASE"/>
</dbReference>
<feature type="non-terminal residue" evidence="2">
    <location>
        <position position="1"/>
    </location>
</feature>
<protein>
    <recommendedName>
        <fullName evidence="1">Serine/threonine specific protein phosphatases domain-containing protein</fullName>
    </recommendedName>
</protein>
<feature type="domain" description="Serine/threonine specific protein phosphatases" evidence="1">
    <location>
        <begin position="105"/>
        <end position="266"/>
    </location>
</feature>
<dbReference type="SMART" id="SM00156">
    <property type="entry name" value="PP2Ac"/>
    <property type="match status" value="1"/>
</dbReference>
<dbReference type="InterPro" id="IPR029052">
    <property type="entry name" value="Metallo-depent_PP-like"/>
</dbReference>
<dbReference type="InterPro" id="IPR006186">
    <property type="entry name" value="Ser/Thr-sp_prot-phosphatase"/>
</dbReference>
<organism evidence="2">
    <name type="scientific">marine metagenome</name>
    <dbReference type="NCBI Taxonomy" id="408172"/>
    <lineage>
        <taxon>unclassified sequences</taxon>
        <taxon>metagenomes</taxon>
        <taxon>ecological metagenomes</taxon>
    </lineage>
</organism>
<dbReference type="CDD" id="cd00144">
    <property type="entry name" value="MPP_PPP_family"/>
    <property type="match status" value="1"/>
</dbReference>
<dbReference type="Pfam" id="PF00149">
    <property type="entry name" value="Metallophos"/>
    <property type="match status" value="1"/>
</dbReference>
<evidence type="ECO:0000313" key="2">
    <source>
        <dbReference type="EMBL" id="SVC49950.1"/>
    </source>
</evidence>
<dbReference type="GO" id="GO:0097720">
    <property type="term" value="P:calcineurin-mediated signaling"/>
    <property type="evidence" value="ECO:0007669"/>
    <property type="project" value="InterPro"/>
</dbReference>
<dbReference type="AlphaFoldDB" id="A0A382MMU1"/>
<gene>
    <name evidence="2" type="ORF">METZ01_LOCUS302804</name>
</gene>
<name>A0A382MMU1_9ZZZZ</name>